<protein>
    <recommendedName>
        <fullName evidence="3">Retrotransposon gag domain-containing protein</fullName>
    </recommendedName>
</protein>
<dbReference type="EMBL" id="JASPKY010000554">
    <property type="protein sequence ID" value="KAK9693088.1"/>
    <property type="molecule type" value="Genomic_DNA"/>
</dbReference>
<evidence type="ECO:0000313" key="2">
    <source>
        <dbReference type="Proteomes" id="UP001458880"/>
    </source>
</evidence>
<dbReference type="AlphaFoldDB" id="A0AAW1IT24"/>
<reference evidence="1 2" key="1">
    <citation type="journal article" date="2024" name="BMC Genomics">
        <title>De novo assembly and annotation of Popillia japonica's genome with initial clues to its potential as an invasive pest.</title>
        <authorList>
            <person name="Cucini C."/>
            <person name="Boschi S."/>
            <person name="Funari R."/>
            <person name="Cardaioli E."/>
            <person name="Iannotti N."/>
            <person name="Marturano G."/>
            <person name="Paoli F."/>
            <person name="Bruttini M."/>
            <person name="Carapelli A."/>
            <person name="Frati F."/>
            <person name="Nardi F."/>
        </authorList>
    </citation>
    <scope>NUCLEOTIDE SEQUENCE [LARGE SCALE GENOMIC DNA]</scope>
    <source>
        <strain evidence="1">DMR45628</strain>
    </source>
</reference>
<sequence length="291" mass="34385">MPGREEGIDVMLEKLRLDVYVTIYEDTPQTTTTLRSGIKAIEPIQIKLKAIHIEVKKRKNGWREKWRIAMWELQILKTLQRIITVKLKATRVRQLMKNQEHNSTTPVRDNNIRNFNIMPDLSKSIDNFAGEGSPKLAIKWLEQLKSTAALHSWLEPFTLQTARSHLVGAAKHWLEGKREFYDWNEFEQAFRKTFVFENKKENKNDLWNHMQNRTQAKEENICIYYQEKVALCKSLNLPFAETKEQIAIGIFSDEIADFILSKHHEDVDDLFKDIVNYERINHARKKFGRNF</sequence>
<organism evidence="1 2">
    <name type="scientific">Popillia japonica</name>
    <name type="common">Japanese beetle</name>
    <dbReference type="NCBI Taxonomy" id="7064"/>
    <lineage>
        <taxon>Eukaryota</taxon>
        <taxon>Metazoa</taxon>
        <taxon>Ecdysozoa</taxon>
        <taxon>Arthropoda</taxon>
        <taxon>Hexapoda</taxon>
        <taxon>Insecta</taxon>
        <taxon>Pterygota</taxon>
        <taxon>Neoptera</taxon>
        <taxon>Endopterygota</taxon>
        <taxon>Coleoptera</taxon>
        <taxon>Polyphaga</taxon>
        <taxon>Scarabaeiformia</taxon>
        <taxon>Scarabaeidae</taxon>
        <taxon>Rutelinae</taxon>
        <taxon>Popillia</taxon>
    </lineage>
</organism>
<keyword evidence="2" id="KW-1185">Reference proteome</keyword>
<comment type="caution">
    <text evidence="1">The sequence shown here is derived from an EMBL/GenBank/DDBJ whole genome shotgun (WGS) entry which is preliminary data.</text>
</comment>
<evidence type="ECO:0000313" key="1">
    <source>
        <dbReference type="EMBL" id="KAK9693088.1"/>
    </source>
</evidence>
<name>A0AAW1IT24_POPJA</name>
<proteinExistence type="predicted"/>
<accession>A0AAW1IT24</accession>
<dbReference type="Proteomes" id="UP001458880">
    <property type="component" value="Unassembled WGS sequence"/>
</dbReference>
<evidence type="ECO:0008006" key="3">
    <source>
        <dbReference type="Google" id="ProtNLM"/>
    </source>
</evidence>
<gene>
    <name evidence="1" type="ORF">QE152_g34437</name>
</gene>